<organism evidence="3 4">
    <name type="scientific">Schistosoma rodhaini</name>
    <dbReference type="NCBI Taxonomy" id="6188"/>
    <lineage>
        <taxon>Eukaryota</taxon>
        <taxon>Metazoa</taxon>
        <taxon>Spiralia</taxon>
        <taxon>Lophotrochozoa</taxon>
        <taxon>Platyhelminthes</taxon>
        <taxon>Trematoda</taxon>
        <taxon>Digenea</taxon>
        <taxon>Strigeidida</taxon>
        <taxon>Schistosomatoidea</taxon>
        <taxon>Schistosomatidae</taxon>
        <taxon>Schistosoma</taxon>
    </lineage>
</organism>
<sequence length="793" mass="89555">MNLIITFFSVLHFLLPPCYTFILPKSIRNISSQNAFFISDWLVKTNKLHVASSPLVEDIDLDGNLDVYFSTVNGVLYGISNVLKCVTGNPCSILYENWPVTHHGEIFFSTPLAVDVYAEGLKSVLFISHHAAVFTYDYLGNLLSHFQIPDIILDRSTLSQRDLDKNSFKSIRWASTDNQLPTHSERDIRLHPIVYTDPIILTSAISRSNVNDINFLYTDLLHIALNFVSYHSHSTTASLNESSSTNEGLLIAAIVNIPRCALFYLKNEDFKFCSPRLKVLEVDWLSVKLPPYIFSSPTINANVLGETRVKDRSYIDSYYSFITTFSGNIHVAQLTMLNSHVSQPSLEVNNIFIDSYSFHITPMTLSCVPSPCPLNKMKLNKLQSSVLTCCLQVDIYSCLRLVLLVSIKKYHSQIYWTYCPAISNTTMTTLEYGEQTGQVIIVPGCQKLQTCSPWSVYTTPDGYVHAVDIQTGLSAPGYPVSLFTMYHNVTNLSIGSGLLYQREDYTYWLVFTDVYTNLIHLRLHNPLVIISHNHNNMFNHQTNSLQTISLSPKPLPLPAGVSTSPSYLLLSSHGLMLLRSRSLPIVQSSSPSLLTYSKYIDNVDKSVTQFINVQFVNDHLEPIDSIILDDNKRILNYVIRDCSYHLTLFNESILAKRFLVKLLTSFGVPISEWSNAYITTNITCHHHCYCFTGSLSIQHSLPLSSYHNELYLSVIDSTNGYFIVNYPILTSSKMISTRIILQIGSYQTQLIVSLIYLPGVYLLIGLIIIHSVSMLITKQKIIVHGNKMMKQSI</sequence>
<keyword evidence="1" id="KW-0812">Transmembrane</keyword>
<dbReference type="WBParaSite" id="SRDH1_84610.6">
    <property type="protein sequence ID" value="SRDH1_84610.6"/>
    <property type="gene ID" value="SRDH1_84610"/>
</dbReference>
<keyword evidence="1" id="KW-1133">Transmembrane helix</keyword>
<reference evidence="3" key="1">
    <citation type="submission" date="2022-06" db="EMBL/GenBank/DDBJ databases">
        <authorList>
            <person name="Berger JAMES D."/>
            <person name="Berger JAMES D."/>
        </authorList>
    </citation>
    <scope>NUCLEOTIDE SEQUENCE [LARGE SCALE GENOMIC DNA]</scope>
</reference>
<keyword evidence="2" id="KW-0732">Signal</keyword>
<name>A0AA85G9B7_9TREM</name>
<keyword evidence="1" id="KW-0472">Membrane</keyword>
<evidence type="ECO:0000256" key="1">
    <source>
        <dbReference type="SAM" id="Phobius"/>
    </source>
</evidence>
<feature type="signal peptide" evidence="2">
    <location>
        <begin position="1"/>
        <end position="20"/>
    </location>
</feature>
<proteinExistence type="predicted"/>
<accession>A0AA85G9B7</accession>
<keyword evidence="3" id="KW-1185">Reference proteome</keyword>
<dbReference type="WBParaSite" id="SRDH1_84610.4">
    <property type="protein sequence ID" value="SRDH1_84610.4"/>
    <property type="gene ID" value="SRDH1_84610"/>
</dbReference>
<dbReference type="AlphaFoldDB" id="A0AA85G9B7"/>
<evidence type="ECO:0000313" key="4">
    <source>
        <dbReference type="WBParaSite" id="SRDH1_84610.4"/>
    </source>
</evidence>
<evidence type="ECO:0000313" key="3">
    <source>
        <dbReference type="Proteomes" id="UP000050792"/>
    </source>
</evidence>
<dbReference type="Proteomes" id="UP000050792">
    <property type="component" value="Unassembled WGS sequence"/>
</dbReference>
<feature type="chain" id="PRO_5044704780" evidence="2">
    <location>
        <begin position="21"/>
        <end position="793"/>
    </location>
</feature>
<evidence type="ECO:0000256" key="2">
    <source>
        <dbReference type="SAM" id="SignalP"/>
    </source>
</evidence>
<dbReference type="WBParaSite" id="SRDH1_84610.5">
    <property type="protein sequence ID" value="SRDH1_84610.5"/>
    <property type="gene ID" value="SRDH1_84610"/>
</dbReference>
<feature type="transmembrane region" description="Helical" evidence="1">
    <location>
        <begin position="755"/>
        <end position="777"/>
    </location>
</feature>
<evidence type="ECO:0000313" key="5">
    <source>
        <dbReference type="WBParaSite" id="SRDH1_84610.5"/>
    </source>
</evidence>
<protein>
    <submittedName>
        <fullName evidence="4 5">Uncharacterized protein</fullName>
    </submittedName>
</protein>
<reference evidence="4 5" key="2">
    <citation type="submission" date="2023-11" db="UniProtKB">
        <authorList>
            <consortium name="WormBaseParasite"/>
        </authorList>
    </citation>
    <scope>IDENTIFICATION</scope>
</reference>